<keyword evidence="4" id="KW-1185">Reference proteome</keyword>
<feature type="compositionally biased region" description="Basic and acidic residues" evidence="1">
    <location>
        <begin position="141"/>
        <end position="150"/>
    </location>
</feature>
<dbReference type="EMBL" id="CP011125">
    <property type="protein sequence ID" value="AKF05793.1"/>
    <property type="molecule type" value="Genomic_DNA"/>
</dbReference>
<evidence type="ECO:0000259" key="2">
    <source>
        <dbReference type="Pfam" id="PF07238"/>
    </source>
</evidence>
<accession>A0A0F6W2G1</accession>
<organism evidence="3 4">
    <name type="scientific">Sandaracinus amylolyticus</name>
    <dbReference type="NCBI Taxonomy" id="927083"/>
    <lineage>
        <taxon>Bacteria</taxon>
        <taxon>Pseudomonadati</taxon>
        <taxon>Myxococcota</taxon>
        <taxon>Polyangia</taxon>
        <taxon>Polyangiales</taxon>
        <taxon>Sandaracinaceae</taxon>
        <taxon>Sandaracinus</taxon>
    </lineage>
</organism>
<dbReference type="SUPFAM" id="SSF141371">
    <property type="entry name" value="PilZ domain-like"/>
    <property type="match status" value="1"/>
</dbReference>
<sequence>MSDRARRKELRKAGVAAARDARAVLAEAIALLDAEVASTELGRAIAQRVTVAVAALYRAEIGEPEAVRDRLVDAATVLGDALGALHAPGATTLLDRAGPLVARSLATIHPARAELERALREVPPSQTPPSAAPSSRAGSSDAKERRTAPRVRIEGAIGAQSGATFVAGEASDLSTGGLFVATGDPLPIGTELTLGLLLPDGHRVVVDAVVSWVRGPHDGRAEGMGVRFLRVSREDAAAISRHAE</sequence>
<dbReference type="InterPro" id="IPR009875">
    <property type="entry name" value="PilZ_domain"/>
</dbReference>
<dbReference type="RefSeq" id="WP_083457380.1">
    <property type="nucleotide sequence ID" value="NZ_CP011125.1"/>
</dbReference>
<dbReference type="Proteomes" id="UP000034883">
    <property type="component" value="Chromosome"/>
</dbReference>
<protein>
    <submittedName>
        <fullName evidence="3">Signal recognition particle receptor protein FtsY</fullName>
    </submittedName>
</protein>
<dbReference type="Gene3D" id="2.40.10.220">
    <property type="entry name" value="predicted glycosyltransferase like domains"/>
    <property type="match status" value="1"/>
</dbReference>
<dbReference type="KEGG" id="samy:DB32_002942"/>
<gene>
    <name evidence="3" type="ORF">DB32_002942</name>
</gene>
<evidence type="ECO:0000313" key="4">
    <source>
        <dbReference type="Proteomes" id="UP000034883"/>
    </source>
</evidence>
<dbReference type="AlphaFoldDB" id="A0A0F6W2G1"/>
<dbReference type="OrthoDB" id="5523213at2"/>
<reference evidence="3 4" key="1">
    <citation type="submission" date="2015-03" db="EMBL/GenBank/DDBJ databases">
        <title>Genome assembly of Sandaracinus amylolyticus DSM 53668.</title>
        <authorList>
            <person name="Sharma G."/>
            <person name="Subramanian S."/>
        </authorList>
    </citation>
    <scope>NUCLEOTIDE SEQUENCE [LARGE SCALE GENOMIC DNA]</scope>
    <source>
        <strain evidence="3 4">DSM 53668</strain>
    </source>
</reference>
<dbReference type="InterPro" id="IPR011752">
    <property type="entry name" value="PilV_Myxo-type"/>
</dbReference>
<dbReference type="NCBIfam" id="TIGR02266">
    <property type="entry name" value="gmx_TIGR02266"/>
    <property type="match status" value="1"/>
</dbReference>
<proteinExistence type="predicted"/>
<dbReference type="Pfam" id="PF07238">
    <property type="entry name" value="PilZ"/>
    <property type="match status" value="1"/>
</dbReference>
<name>A0A0F6W2G1_9BACT</name>
<keyword evidence="3" id="KW-0675">Receptor</keyword>
<dbReference type="GO" id="GO:0035438">
    <property type="term" value="F:cyclic-di-GMP binding"/>
    <property type="evidence" value="ECO:0007669"/>
    <property type="project" value="InterPro"/>
</dbReference>
<feature type="region of interest" description="Disordered" evidence="1">
    <location>
        <begin position="120"/>
        <end position="150"/>
    </location>
</feature>
<evidence type="ECO:0000256" key="1">
    <source>
        <dbReference type="SAM" id="MobiDB-lite"/>
    </source>
</evidence>
<feature type="domain" description="PilZ" evidence="2">
    <location>
        <begin position="144"/>
        <end position="242"/>
    </location>
</feature>
<evidence type="ECO:0000313" key="3">
    <source>
        <dbReference type="EMBL" id="AKF05793.1"/>
    </source>
</evidence>